<comment type="caution">
    <text evidence="2">The sequence shown here is derived from an EMBL/GenBank/DDBJ whole genome shotgun (WGS) entry which is preliminary data.</text>
</comment>
<protein>
    <submittedName>
        <fullName evidence="2">B3/4 domain protein</fullName>
    </submittedName>
</protein>
<dbReference type="GO" id="GO:0003723">
    <property type="term" value="F:RNA binding"/>
    <property type="evidence" value="ECO:0007669"/>
    <property type="project" value="InterPro"/>
</dbReference>
<organism evidence="2 3">
    <name type="scientific">Secundilactobacillus mixtipabuli</name>
    <dbReference type="NCBI Taxonomy" id="1435342"/>
    <lineage>
        <taxon>Bacteria</taxon>
        <taxon>Bacillati</taxon>
        <taxon>Bacillota</taxon>
        <taxon>Bacilli</taxon>
        <taxon>Lactobacillales</taxon>
        <taxon>Lactobacillaceae</taxon>
        <taxon>Secundilactobacillus</taxon>
    </lineage>
</organism>
<proteinExistence type="predicted"/>
<keyword evidence="3" id="KW-1185">Reference proteome</keyword>
<accession>A0A1Z5ICC1</accession>
<evidence type="ECO:0000259" key="1">
    <source>
        <dbReference type="SMART" id="SM00873"/>
    </source>
</evidence>
<dbReference type="RefSeq" id="WP_089109092.1">
    <property type="nucleotide sequence ID" value="NZ_BCMF01000005.1"/>
</dbReference>
<dbReference type="EMBL" id="BCMF01000005">
    <property type="protein sequence ID" value="GAW99298.1"/>
    <property type="molecule type" value="Genomic_DNA"/>
</dbReference>
<gene>
    <name evidence="2" type="ORF">IWT30_01267</name>
</gene>
<dbReference type="Proteomes" id="UP000198374">
    <property type="component" value="Unassembled WGS sequence"/>
</dbReference>
<evidence type="ECO:0000313" key="2">
    <source>
        <dbReference type="EMBL" id="GAW99298.1"/>
    </source>
</evidence>
<reference evidence="2 3" key="1">
    <citation type="submission" date="2015-11" db="EMBL/GenBank/DDBJ databases">
        <title>Draft genome sequences of new species of the genus Lactobacillus isolated from orchardgrass silage.</title>
        <authorList>
            <person name="Tohno M."/>
            <person name="Tanizawa Y."/>
            <person name="Arita M."/>
        </authorList>
    </citation>
    <scope>NUCLEOTIDE SEQUENCE [LARGE SCALE GENOMIC DNA]</scope>
    <source>
        <strain evidence="2 3">IWT30</strain>
    </source>
</reference>
<dbReference type="SMART" id="SM00873">
    <property type="entry name" value="B3_4"/>
    <property type="match status" value="1"/>
</dbReference>
<sequence>MSQFIVEKPFWNIFPEVRIALIRVTGLDNHQSIPDSILSEANAHVADLIPEDPISANPFIREWREAFRKFKTKKGARCAVENLLKRAKNGNPVRSINPLVDLYNAFSLRTGYPCGSMDTAALKGDIRLTVAEGGEPFHAISEAEPEPALPGEVIYEDEKGVISRCWCWRDAERVETRDDSTAVTMYIECLKPEWQADHEKAVNELTDQIEKYLGAKTETVFIDIDHNVADYD</sequence>
<dbReference type="SUPFAM" id="SSF56037">
    <property type="entry name" value="PheT/TilS domain"/>
    <property type="match status" value="1"/>
</dbReference>
<name>A0A1Z5ICC1_9LACO</name>
<evidence type="ECO:0000313" key="3">
    <source>
        <dbReference type="Proteomes" id="UP000198374"/>
    </source>
</evidence>
<dbReference type="Gene3D" id="3.50.40.10">
    <property type="entry name" value="Phenylalanyl-trna Synthetase, Chain B, domain 3"/>
    <property type="match status" value="1"/>
</dbReference>
<dbReference type="PANTHER" id="PTHR39209">
    <property type="match status" value="1"/>
</dbReference>
<feature type="domain" description="B3/B4 tRNA-binding" evidence="1">
    <location>
        <begin position="61"/>
        <end position="214"/>
    </location>
</feature>
<dbReference type="AlphaFoldDB" id="A0A1Z5ICC1"/>
<dbReference type="InterPro" id="IPR020825">
    <property type="entry name" value="Phe-tRNA_synthase-like_B3/B4"/>
</dbReference>
<dbReference type="PANTHER" id="PTHR39209:SF2">
    <property type="entry name" value="CYTOPLASMIC PROTEIN"/>
    <property type="match status" value="1"/>
</dbReference>
<dbReference type="OrthoDB" id="276580at2"/>
<dbReference type="GO" id="GO:0004826">
    <property type="term" value="F:phenylalanine-tRNA ligase activity"/>
    <property type="evidence" value="ECO:0007669"/>
    <property type="project" value="InterPro"/>
</dbReference>
<dbReference type="Pfam" id="PF03483">
    <property type="entry name" value="B3_4"/>
    <property type="match status" value="1"/>
</dbReference>
<dbReference type="InterPro" id="IPR005146">
    <property type="entry name" value="B3/B4_tRNA-bd"/>
</dbReference>